<proteinExistence type="inferred from homology"/>
<evidence type="ECO:0000313" key="9">
    <source>
        <dbReference type="EMBL" id="PWV59500.1"/>
    </source>
</evidence>
<keyword evidence="3 7" id="KW-0812">Transmembrane</keyword>
<name>A0A317MSG9_9GAMM</name>
<evidence type="ECO:0000313" key="10">
    <source>
        <dbReference type="Proteomes" id="UP000246569"/>
    </source>
</evidence>
<keyword evidence="6" id="KW-0653">Protein transport</keyword>
<dbReference type="InterPro" id="IPR050790">
    <property type="entry name" value="ExbB/TolQ_transport"/>
</dbReference>
<feature type="transmembrane region" description="Helical" evidence="7">
    <location>
        <begin position="106"/>
        <end position="134"/>
    </location>
</feature>
<reference evidence="9 10" key="1">
    <citation type="submission" date="2018-05" db="EMBL/GenBank/DDBJ databases">
        <title>Genomic Encyclopedia of Type Strains, Phase IV (KMG-IV): sequencing the most valuable type-strain genomes for metagenomic binning, comparative biology and taxonomic classification.</title>
        <authorList>
            <person name="Goeker M."/>
        </authorList>
    </citation>
    <scope>NUCLEOTIDE SEQUENCE [LARGE SCALE GENOMIC DNA]</scope>
    <source>
        <strain evidence="9 10">DSM 23606</strain>
    </source>
</reference>
<dbReference type="PANTHER" id="PTHR30625">
    <property type="entry name" value="PROTEIN TOLQ"/>
    <property type="match status" value="1"/>
</dbReference>
<protein>
    <submittedName>
        <fullName evidence="9">Biopolymer transport protein ExbB</fullName>
    </submittedName>
</protein>
<dbReference type="AlphaFoldDB" id="A0A317MSG9"/>
<feature type="transmembrane region" description="Helical" evidence="7">
    <location>
        <begin position="7"/>
        <end position="27"/>
    </location>
</feature>
<evidence type="ECO:0000256" key="3">
    <source>
        <dbReference type="ARBA" id="ARBA00022692"/>
    </source>
</evidence>
<dbReference type="OrthoDB" id="4045at2"/>
<sequence length="206" mass="22512">MIELVKAGGWVMAPILMCSVLALAIILERAWSLRRSRVLPPALLADLRHWAEQGSLRIRQVEGEHAGSPLGRMLRAALVYRQYGREVVKESIEDTGRHIVFELERFLNTLGTIATISPLLGLLGTVSGMIEILGIVGQHGSGNFKLMASGMSEALVATASGIVVAIPTLVAYRYYRGRVDELVISLEKEAMLLVDLMQVQPARPNA</sequence>
<evidence type="ECO:0000256" key="1">
    <source>
        <dbReference type="ARBA" id="ARBA00004651"/>
    </source>
</evidence>
<feature type="transmembrane region" description="Helical" evidence="7">
    <location>
        <begin position="154"/>
        <end position="175"/>
    </location>
</feature>
<evidence type="ECO:0000256" key="2">
    <source>
        <dbReference type="ARBA" id="ARBA00022475"/>
    </source>
</evidence>
<comment type="caution">
    <text evidence="9">The sequence shown here is derived from an EMBL/GenBank/DDBJ whole genome shotgun (WGS) entry which is preliminary data.</text>
</comment>
<keyword evidence="10" id="KW-1185">Reference proteome</keyword>
<keyword evidence="6" id="KW-0813">Transport</keyword>
<evidence type="ECO:0000256" key="7">
    <source>
        <dbReference type="SAM" id="Phobius"/>
    </source>
</evidence>
<dbReference type="PANTHER" id="PTHR30625:SF11">
    <property type="entry name" value="MOTA_TOLQ_EXBB PROTON CHANNEL DOMAIN-CONTAINING PROTEIN"/>
    <property type="match status" value="1"/>
</dbReference>
<keyword evidence="2" id="KW-1003">Cell membrane</keyword>
<organism evidence="9 10">
    <name type="scientific">Plasticicumulans acidivorans</name>
    <dbReference type="NCBI Taxonomy" id="886464"/>
    <lineage>
        <taxon>Bacteria</taxon>
        <taxon>Pseudomonadati</taxon>
        <taxon>Pseudomonadota</taxon>
        <taxon>Gammaproteobacteria</taxon>
        <taxon>Candidatus Competibacteraceae</taxon>
        <taxon>Plasticicumulans</taxon>
    </lineage>
</organism>
<feature type="domain" description="MotA/TolQ/ExbB proton channel" evidence="8">
    <location>
        <begin position="68"/>
        <end position="187"/>
    </location>
</feature>
<dbReference type="RefSeq" id="WP_110019556.1">
    <property type="nucleotide sequence ID" value="NZ_QGTJ01000010.1"/>
</dbReference>
<evidence type="ECO:0000259" key="8">
    <source>
        <dbReference type="Pfam" id="PF01618"/>
    </source>
</evidence>
<accession>A0A317MSG9</accession>
<dbReference type="Proteomes" id="UP000246569">
    <property type="component" value="Unassembled WGS sequence"/>
</dbReference>
<dbReference type="Pfam" id="PF01618">
    <property type="entry name" value="MotA_ExbB"/>
    <property type="match status" value="1"/>
</dbReference>
<keyword evidence="4 7" id="KW-1133">Transmembrane helix</keyword>
<comment type="similarity">
    <text evidence="6">Belongs to the exbB/tolQ family.</text>
</comment>
<comment type="subcellular location">
    <subcellularLocation>
        <location evidence="1">Cell membrane</location>
        <topology evidence="1">Multi-pass membrane protein</topology>
    </subcellularLocation>
    <subcellularLocation>
        <location evidence="6">Membrane</location>
        <topology evidence="6">Multi-pass membrane protein</topology>
    </subcellularLocation>
</comment>
<keyword evidence="5 7" id="KW-0472">Membrane</keyword>
<dbReference type="GO" id="GO:0005886">
    <property type="term" value="C:plasma membrane"/>
    <property type="evidence" value="ECO:0007669"/>
    <property type="project" value="UniProtKB-SubCell"/>
</dbReference>
<evidence type="ECO:0000256" key="6">
    <source>
        <dbReference type="RuleBase" id="RU004057"/>
    </source>
</evidence>
<evidence type="ECO:0000256" key="5">
    <source>
        <dbReference type="ARBA" id="ARBA00023136"/>
    </source>
</evidence>
<evidence type="ECO:0000256" key="4">
    <source>
        <dbReference type="ARBA" id="ARBA00022989"/>
    </source>
</evidence>
<dbReference type="GO" id="GO:0017038">
    <property type="term" value="P:protein import"/>
    <property type="evidence" value="ECO:0007669"/>
    <property type="project" value="TreeGrafter"/>
</dbReference>
<dbReference type="EMBL" id="QGTJ01000010">
    <property type="protein sequence ID" value="PWV59500.1"/>
    <property type="molecule type" value="Genomic_DNA"/>
</dbReference>
<gene>
    <name evidence="9" type="ORF">C7443_11045</name>
</gene>
<dbReference type="InterPro" id="IPR002898">
    <property type="entry name" value="MotA_ExbB_proton_chnl"/>
</dbReference>